<accession>A0A452SAE6</accession>
<evidence type="ECO:0000256" key="2">
    <source>
        <dbReference type="SAM" id="Phobius"/>
    </source>
</evidence>
<reference evidence="4" key="1">
    <citation type="submission" date="2016-06" db="EMBL/GenBank/DDBJ databases">
        <title>De novo assembly and RNA-Seq shows season-dependent expression and editing in black bear kidneys.</title>
        <authorList>
            <person name="Korstanje R."/>
            <person name="Srivastava A."/>
            <person name="Sarsani V.K."/>
            <person name="Sheehan S.M."/>
            <person name="Seger R.L."/>
            <person name="Barter M.E."/>
            <person name="Lindqvist C."/>
            <person name="Brody L.C."/>
            <person name="Mullikin J.C."/>
        </authorList>
    </citation>
    <scope>NUCLEOTIDE SEQUENCE [LARGE SCALE GENOMIC DNA]</scope>
</reference>
<dbReference type="OMA" id="MISEYWD"/>
<evidence type="ECO:0000256" key="1">
    <source>
        <dbReference type="SAM" id="MobiDB-lite"/>
    </source>
</evidence>
<evidence type="ECO:0000313" key="3">
    <source>
        <dbReference type="Ensembl" id="ENSUAMP00000029267.1"/>
    </source>
</evidence>
<sequence length="62" mass="6578">PSAPSLAHAAMAREDTVASTGVCVLVAGVVLAQDIVTSKRHRRQKPKMAEMPVPKPRLSGRC</sequence>
<dbReference type="AlphaFoldDB" id="A0A452SAE6"/>
<feature type="transmembrane region" description="Helical" evidence="2">
    <location>
        <begin position="16"/>
        <end position="36"/>
    </location>
</feature>
<dbReference type="Proteomes" id="UP000291022">
    <property type="component" value="Unassembled WGS sequence"/>
</dbReference>
<evidence type="ECO:0000313" key="4">
    <source>
        <dbReference type="Proteomes" id="UP000291022"/>
    </source>
</evidence>
<keyword evidence="2" id="KW-1133">Transmembrane helix</keyword>
<organism evidence="3 4">
    <name type="scientific">Ursus americanus</name>
    <name type="common">American black bear</name>
    <name type="synonym">Euarctos americanus</name>
    <dbReference type="NCBI Taxonomy" id="9643"/>
    <lineage>
        <taxon>Eukaryota</taxon>
        <taxon>Metazoa</taxon>
        <taxon>Chordata</taxon>
        <taxon>Craniata</taxon>
        <taxon>Vertebrata</taxon>
        <taxon>Euteleostomi</taxon>
        <taxon>Mammalia</taxon>
        <taxon>Eutheria</taxon>
        <taxon>Laurasiatheria</taxon>
        <taxon>Carnivora</taxon>
        <taxon>Caniformia</taxon>
        <taxon>Ursidae</taxon>
        <taxon>Ursus</taxon>
    </lineage>
</organism>
<proteinExistence type="predicted"/>
<protein>
    <submittedName>
        <fullName evidence="3">Uncharacterized protein</fullName>
    </submittedName>
</protein>
<keyword evidence="2" id="KW-0472">Membrane</keyword>
<name>A0A452SAE6_URSAM</name>
<dbReference type="Ensembl" id="ENSUAMT00000032665.1">
    <property type="protein sequence ID" value="ENSUAMP00000029267.1"/>
    <property type="gene ID" value="ENSUAMG00000022553.1"/>
</dbReference>
<keyword evidence="4" id="KW-1185">Reference proteome</keyword>
<feature type="region of interest" description="Disordered" evidence="1">
    <location>
        <begin position="39"/>
        <end position="62"/>
    </location>
</feature>
<keyword evidence="2" id="KW-0812">Transmembrane</keyword>
<dbReference type="GeneTree" id="ENSGT00950000185129"/>
<reference evidence="3" key="3">
    <citation type="submission" date="2025-09" db="UniProtKB">
        <authorList>
            <consortium name="Ensembl"/>
        </authorList>
    </citation>
    <scope>IDENTIFICATION</scope>
</reference>
<reference evidence="3" key="2">
    <citation type="submission" date="2025-08" db="UniProtKB">
        <authorList>
            <consortium name="Ensembl"/>
        </authorList>
    </citation>
    <scope>IDENTIFICATION</scope>
</reference>